<feature type="compositionally biased region" description="Polar residues" evidence="1">
    <location>
        <begin position="45"/>
        <end position="59"/>
    </location>
</feature>
<evidence type="ECO:0000313" key="3">
    <source>
        <dbReference type="Proteomes" id="UP001302676"/>
    </source>
</evidence>
<feature type="region of interest" description="Disordered" evidence="1">
    <location>
        <begin position="25"/>
        <end position="95"/>
    </location>
</feature>
<keyword evidence="3" id="KW-1185">Reference proteome</keyword>
<dbReference type="Proteomes" id="UP001302676">
    <property type="component" value="Unassembled WGS sequence"/>
</dbReference>
<organism evidence="2 3">
    <name type="scientific">Dichotomopilus funicola</name>
    <dbReference type="NCBI Taxonomy" id="1934379"/>
    <lineage>
        <taxon>Eukaryota</taxon>
        <taxon>Fungi</taxon>
        <taxon>Dikarya</taxon>
        <taxon>Ascomycota</taxon>
        <taxon>Pezizomycotina</taxon>
        <taxon>Sordariomycetes</taxon>
        <taxon>Sordariomycetidae</taxon>
        <taxon>Sordariales</taxon>
        <taxon>Chaetomiaceae</taxon>
        <taxon>Dichotomopilus</taxon>
    </lineage>
</organism>
<protein>
    <recommendedName>
        <fullName evidence="4">N-acetyltransferase domain-containing protein</fullName>
    </recommendedName>
</protein>
<dbReference type="EMBL" id="MU853582">
    <property type="protein sequence ID" value="KAK4143884.1"/>
    <property type="molecule type" value="Genomic_DNA"/>
</dbReference>
<evidence type="ECO:0008006" key="4">
    <source>
        <dbReference type="Google" id="ProtNLM"/>
    </source>
</evidence>
<reference evidence="2" key="2">
    <citation type="submission" date="2023-05" db="EMBL/GenBank/DDBJ databases">
        <authorList>
            <consortium name="Lawrence Berkeley National Laboratory"/>
            <person name="Steindorff A."/>
            <person name="Hensen N."/>
            <person name="Bonometti L."/>
            <person name="Westerberg I."/>
            <person name="Brannstrom I.O."/>
            <person name="Guillou S."/>
            <person name="Cros-Aarteil S."/>
            <person name="Calhoun S."/>
            <person name="Haridas S."/>
            <person name="Kuo A."/>
            <person name="Mondo S."/>
            <person name="Pangilinan J."/>
            <person name="Riley R."/>
            <person name="Labutti K."/>
            <person name="Andreopoulos B."/>
            <person name="Lipzen A."/>
            <person name="Chen C."/>
            <person name="Yanf M."/>
            <person name="Daum C."/>
            <person name="Ng V."/>
            <person name="Clum A."/>
            <person name="Ohm R."/>
            <person name="Martin F."/>
            <person name="Silar P."/>
            <person name="Natvig D."/>
            <person name="Lalanne C."/>
            <person name="Gautier V."/>
            <person name="Ament-Velasquez S.L."/>
            <person name="Kruys A."/>
            <person name="Hutchinson M.I."/>
            <person name="Powell A.J."/>
            <person name="Barry K."/>
            <person name="Miller A.N."/>
            <person name="Grigoriev I.V."/>
            <person name="Debuchy R."/>
            <person name="Gladieux P."/>
            <person name="Thoren M.H."/>
            <person name="Johannesson H."/>
        </authorList>
    </citation>
    <scope>NUCLEOTIDE SEQUENCE</scope>
    <source>
        <strain evidence="2">CBS 141.50</strain>
    </source>
</reference>
<sequence length="724" mass="80973">MRTGEAEHSNTLDLDSTEVQSAFLSAIGFHHSPTPGDSAPKGVEKQQSFPNRGGQTKNGNRLPRVEAFTDSPAAPAWVPGIQPNHSAEAPPAQQRRIRNGPADLTYWEAQRIAKGIVDPSSYTMDKLGPVKTQTKSPTLTQRDENRRSNLPSKPNGWGWDDPVPEGTPIGHAIPDDILRDWYGDNKQQTGGGGNRGRRNRGAGARRNNKPVATPSGNNPRPICLDRIEPDLRTYKMPRPDMNFPGSETSELSVGSGFQISDSGIEAREPLDKKSADVRHDIGLKHNIHRQHDGTWTTYNWDGPTGRDNDEVFLEDAYLGAFIGAWMDDIPNNVVASFDKGEQPHWTKDIDVLTGELLPPVEQPTSVTNPTPLDTNTDRRRQNWTATLLQTHYTTQGPGRRRGRNSDHTFRNEPNQLLRVVETPPPRVVNLPVIEEPVIEEPVVQRPEYHRYVPRVASFLRPAEQSDIGAIWGIYNWEVQNGTQMLDSQDLTEEQMTQIFNTTKEVGLPFLVAVRGSARGDKAPTRGHIVHSPFKQVPVEPGDEYGEVIGFAYLSVWKPGLAGSATGSSRGTAQAHVVVHPVHRRRKVGFSLLDMLLTTVSGCFSSETAYDFVDINNDPVYNRSKIASRARQTYKVFISYRVRSKCSPLTEAETRDMAQGFYVHDPTWMKKLLEDKFNCVELVRFEAVHREVFGGKWTKGQPIWMDEVVFEHTCSYDPNSVGLDY</sequence>
<dbReference type="Gene3D" id="3.40.630.30">
    <property type="match status" value="1"/>
</dbReference>
<dbReference type="SUPFAM" id="SSF55729">
    <property type="entry name" value="Acyl-CoA N-acyltransferases (Nat)"/>
    <property type="match status" value="1"/>
</dbReference>
<evidence type="ECO:0000313" key="2">
    <source>
        <dbReference type="EMBL" id="KAK4143884.1"/>
    </source>
</evidence>
<dbReference type="GeneID" id="87820387"/>
<feature type="compositionally biased region" description="Polar residues" evidence="1">
    <location>
        <begin position="131"/>
        <end position="140"/>
    </location>
</feature>
<feature type="region of interest" description="Disordered" evidence="1">
    <location>
        <begin position="120"/>
        <end position="223"/>
    </location>
</feature>
<proteinExistence type="predicted"/>
<reference evidence="2" key="1">
    <citation type="journal article" date="2023" name="Mol. Phylogenet. Evol.">
        <title>Genome-scale phylogeny and comparative genomics of the fungal order Sordariales.</title>
        <authorList>
            <person name="Hensen N."/>
            <person name="Bonometti L."/>
            <person name="Westerberg I."/>
            <person name="Brannstrom I.O."/>
            <person name="Guillou S."/>
            <person name="Cros-Aarteil S."/>
            <person name="Calhoun S."/>
            <person name="Haridas S."/>
            <person name="Kuo A."/>
            <person name="Mondo S."/>
            <person name="Pangilinan J."/>
            <person name="Riley R."/>
            <person name="LaButti K."/>
            <person name="Andreopoulos B."/>
            <person name="Lipzen A."/>
            <person name="Chen C."/>
            <person name="Yan M."/>
            <person name="Daum C."/>
            <person name="Ng V."/>
            <person name="Clum A."/>
            <person name="Steindorff A."/>
            <person name="Ohm R.A."/>
            <person name="Martin F."/>
            <person name="Silar P."/>
            <person name="Natvig D.O."/>
            <person name="Lalanne C."/>
            <person name="Gautier V."/>
            <person name="Ament-Velasquez S.L."/>
            <person name="Kruys A."/>
            <person name="Hutchinson M.I."/>
            <person name="Powell A.J."/>
            <person name="Barry K."/>
            <person name="Miller A.N."/>
            <person name="Grigoriev I.V."/>
            <person name="Debuchy R."/>
            <person name="Gladieux P."/>
            <person name="Hiltunen Thoren M."/>
            <person name="Johannesson H."/>
        </authorList>
    </citation>
    <scope>NUCLEOTIDE SEQUENCE</scope>
    <source>
        <strain evidence="2">CBS 141.50</strain>
    </source>
</reference>
<dbReference type="AlphaFoldDB" id="A0AAN6V3N5"/>
<gene>
    <name evidence="2" type="ORF">C8A04DRAFT_37112</name>
</gene>
<dbReference type="RefSeq" id="XP_062637255.1">
    <property type="nucleotide sequence ID" value="XM_062783774.1"/>
</dbReference>
<dbReference type="InterPro" id="IPR016181">
    <property type="entry name" value="Acyl_CoA_acyltransferase"/>
</dbReference>
<comment type="caution">
    <text evidence="2">The sequence shown here is derived from an EMBL/GenBank/DDBJ whole genome shotgun (WGS) entry which is preliminary data.</text>
</comment>
<feature type="compositionally biased region" description="Basic and acidic residues" evidence="1">
    <location>
        <begin position="173"/>
        <end position="183"/>
    </location>
</feature>
<evidence type="ECO:0000256" key="1">
    <source>
        <dbReference type="SAM" id="MobiDB-lite"/>
    </source>
</evidence>
<accession>A0AAN6V3N5</accession>
<name>A0AAN6V3N5_9PEZI</name>